<dbReference type="InterPro" id="IPR020476">
    <property type="entry name" value="Nudix_hydrolase"/>
</dbReference>
<proteinExistence type="inferred from homology"/>
<dbReference type="InterPro" id="IPR000086">
    <property type="entry name" value="NUDIX_hydrolase_dom"/>
</dbReference>
<comment type="caution">
    <text evidence="6">The sequence shown here is derived from an EMBL/GenBank/DDBJ whole genome shotgun (WGS) entry which is preliminary data.</text>
</comment>
<evidence type="ECO:0000256" key="1">
    <source>
        <dbReference type="ARBA" id="ARBA00005582"/>
    </source>
</evidence>
<dbReference type="InterPro" id="IPR015797">
    <property type="entry name" value="NUDIX_hydrolase-like_dom_sf"/>
</dbReference>
<dbReference type="PROSITE" id="PS51462">
    <property type="entry name" value="NUDIX"/>
    <property type="match status" value="1"/>
</dbReference>
<dbReference type="PROSITE" id="PS00893">
    <property type="entry name" value="NUDIX_BOX"/>
    <property type="match status" value="1"/>
</dbReference>
<evidence type="ECO:0000313" key="6">
    <source>
        <dbReference type="EMBL" id="MBI0319673.1"/>
    </source>
</evidence>
<name>A0ABS0RRH1_9ACTN</name>
<evidence type="ECO:0000313" key="7">
    <source>
        <dbReference type="Proteomes" id="UP000638849"/>
    </source>
</evidence>
<dbReference type="Gene3D" id="3.90.79.10">
    <property type="entry name" value="Nucleoside Triphosphate Pyrophosphohydrolase"/>
    <property type="match status" value="1"/>
</dbReference>
<evidence type="ECO:0000256" key="4">
    <source>
        <dbReference type="SAM" id="MobiDB-lite"/>
    </source>
</evidence>
<feature type="region of interest" description="Disordered" evidence="4">
    <location>
        <begin position="179"/>
        <end position="201"/>
    </location>
</feature>
<dbReference type="PRINTS" id="PR00502">
    <property type="entry name" value="NUDIXFAMILY"/>
</dbReference>
<organism evidence="6 7">
    <name type="scientific">Streptomyces javensis</name>
    <dbReference type="NCBI Taxonomy" id="114698"/>
    <lineage>
        <taxon>Bacteria</taxon>
        <taxon>Bacillati</taxon>
        <taxon>Actinomycetota</taxon>
        <taxon>Actinomycetes</taxon>
        <taxon>Kitasatosporales</taxon>
        <taxon>Streptomycetaceae</taxon>
        <taxon>Streptomyces</taxon>
        <taxon>Streptomyces violaceusniger group</taxon>
    </lineage>
</organism>
<comment type="similarity">
    <text evidence="1 3">Belongs to the Nudix hydrolase family.</text>
</comment>
<dbReference type="Pfam" id="PF00293">
    <property type="entry name" value="NUDIX"/>
    <property type="match status" value="1"/>
</dbReference>
<gene>
    <name evidence="6" type="ORF">JBF12_43290</name>
</gene>
<protein>
    <submittedName>
        <fullName evidence="6">NUDIX hydrolase</fullName>
    </submittedName>
</protein>
<reference evidence="6 7" key="1">
    <citation type="submission" date="2020-12" db="EMBL/GenBank/DDBJ databases">
        <authorList>
            <person name="Kusuma A.B."/>
            <person name="Nouioui I."/>
            <person name="Goodfellow M."/>
        </authorList>
    </citation>
    <scope>NUCLEOTIDE SEQUENCE [LARGE SCALE GENOMIC DNA]</scope>
    <source>
        <strain evidence="6 7">DSM 41764</strain>
    </source>
</reference>
<dbReference type="Proteomes" id="UP000638849">
    <property type="component" value="Unassembled WGS sequence"/>
</dbReference>
<dbReference type="EMBL" id="JAEEAQ010000941">
    <property type="protein sequence ID" value="MBI0319673.1"/>
    <property type="molecule type" value="Genomic_DNA"/>
</dbReference>
<keyword evidence="2 3" id="KW-0378">Hydrolase</keyword>
<feature type="domain" description="Nudix hydrolase" evidence="5">
    <location>
        <begin position="49"/>
        <end position="179"/>
    </location>
</feature>
<keyword evidence="7" id="KW-1185">Reference proteome</keyword>
<dbReference type="CDD" id="cd18873">
    <property type="entry name" value="NUDIX_NadM_like"/>
    <property type="match status" value="1"/>
</dbReference>
<dbReference type="PANTHER" id="PTHR43736">
    <property type="entry name" value="ADP-RIBOSE PYROPHOSPHATASE"/>
    <property type="match status" value="1"/>
</dbReference>
<sequence>MIAKRLPGYRDTYQHAIATDQDPAAELAREHLLPTAAAAEVVTLLATENTRITADVVCIRGGDVLLIERGWPPHKGSLALPGGHLDPGEYSHDAAARELLEETGVEVSPGDLTFVGLYARPDRDPRGRYISAAYTVTVPADTTARAGTDAAAVQWVPLHAPGELAFDHNEIVRAAWQQQLAAHPAAPTSPADDTPRLHTAH</sequence>
<dbReference type="PANTHER" id="PTHR43736:SF1">
    <property type="entry name" value="DIHYDRONEOPTERIN TRIPHOSPHATE DIPHOSPHATASE"/>
    <property type="match status" value="1"/>
</dbReference>
<evidence type="ECO:0000256" key="3">
    <source>
        <dbReference type="RuleBase" id="RU003476"/>
    </source>
</evidence>
<evidence type="ECO:0000256" key="2">
    <source>
        <dbReference type="ARBA" id="ARBA00022801"/>
    </source>
</evidence>
<dbReference type="SUPFAM" id="SSF55811">
    <property type="entry name" value="Nudix"/>
    <property type="match status" value="1"/>
</dbReference>
<evidence type="ECO:0000259" key="5">
    <source>
        <dbReference type="PROSITE" id="PS51462"/>
    </source>
</evidence>
<feature type="compositionally biased region" description="Low complexity" evidence="4">
    <location>
        <begin position="181"/>
        <end position="192"/>
    </location>
</feature>
<dbReference type="GO" id="GO:0016787">
    <property type="term" value="F:hydrolase activity"/>
    <property type="evidence" value="ECO:0007669"/>
    <property type="project" value="UniProtKB-KW"/>
</dbReference>
<dbReference type="InterPro" id="IPR020084">
    <property type="entry name" value="NUDIX_hydrolase_CS"/>
</dbReference>
<accession>A0ABS0RRH1</accession>